<dbReference type="GO" id="GO:0016020">
    <property type="term" value="C:membrane"/>
    <property type="evidence" value="ECO:0007669"/>
    <property type="project" value="UniProtKB-SubCell"/>
</dbReference>
<proteinExistence type="predicted"/>
<name>A0A6J5XZY1_PRUAR</name>
<dbReference type="PANTHER" id="PTHR31422:SF1">
    <property type="entry name" value="GTD-BINDING DOMAIN-CONTAINING PROTEIN"/>
    <property type="match status" value="1"/>
</dbReference>
<keyword evidence="8" id="KW-1185">Reference proteome</keyword>
<dbReference type="AlphaFoldDB" id="A0A6J5XZY1"/>
<evidence type="ECO:0000256" key="5">
    <source>
        <dbReference type="SAM" id="MobiDB-lite"/>
    </source>
</evidence>
<evidence type="ECO:0000313" key="7">
    <source>
        <dbReference type="EMBL" id="CAB4319249.1"/>
    </source>
</evidence>
<keyword evidence="3" id="KW-1133">Transmembrane helix</keyword>
<evidence type="ECO:0000256" key="3">
    <source>
        <dbReference type="ARBA" id="ARBA00022989"/>
    </source>
</evidence>
<organism evidence="7 8">
    <name type="scientific">Prunus armeniaca</name>
    <name type="common">Apricot</name>
    <name type="synonym">Armeniaca vulgaris</name>
    <dbReference type="NCBI Taxonomy" id="36596"/>
    <lineage>
        <taxon>Eukaryota</taxon>
        <taxon>Viridiplantae</taxon>
        <taxon>Streptophyta</taxon>
        <taxon>Embryophyta</taxon>
        <taxon>Tracheophyta</taxon>
        <taxon>Spermatophyta</taxon>
        <taxon>Magnoliopsida</taxon>
        <taxon>eudicotyledons</taxon>
        <taxon>Gunneridae</taxon>
        <taxon>Pentapetalae</taxon>
        <taxon>rosids</taxon>
        <taxon>fabids</taxon>
        <taxon>Rosales</taxon>
        <taxon>Rosaceae</taxon>
        <taxon>Amygdaloideae</taxon>
        <taxon>Amygdaleae</taxon>
        <taxon>Prunus</taxon>
    </lineage>
</organism>
<evidence type="ECO:0000313" key="8">
    <source>
        <dbReference type="Proteomes" id="UP000507245"/>
    </source>
</evidence>
<gene>
    <name evidence="7" type="ORF">ORAREDHAP_LOCUS46435</name>
</gene>
<accession>A0A6J5XZY1</accession>
<dbReference type="InterPro" id="IPR007656">
    <property type="entry name" value="GTD-bd"/>
</dbReference>
<evidence type="ECO:0000256" key="2">
    <source>
        <dbReference type="ARBA" id="ARBA00022692"/>
    </source>
</evidence>
<dbReference type="OrthoDB" id="1105498at2759"/>
<reference evidence="8" key="1">
    <citation type="journal article" date="2020" name="Genome Biol.">
        <title>Gamete binning: chromosome-level and haplotype-resolved genome assembly enabled by high-throughput single-cell sequencing of gamete genomes.</title>
        <authorList>
            <person name="Campoy J.A."/>
            <person name="Sun H."/>
            <person name="Goel M."/>
            <person name="Jiao W.-B."/>
            <person name="Folz-Donahue K."/>
            <person name="Wang N."/>
            <person name="Rubio M."/>
            <person name="Liu C."/>
            <person name="Kukat C."/>
            <person name="Ruiz D."/>
            <person name="Huettel B."/>
            <person name="Schneeberger K."/>
        </authorList>
    </citation>
    <scope>NUCLEOTIDE SEQUENCE [LARGE SCALE GENOMIC DNA]</scope>
    <source>
        <strain evidence="8">cv. Rojo Pasion</strain>
    </source>
</reference>
<comment type="subcellular location">
    <subcellularLocation>
        <location evidence="1">Membrane</location>
    </subcellularLocation>
</comment>
<keyword evidence="4" id="KW-0472">Membrane</keyword>
<evidence type="ECO:0000256" key="1">
    <source>
        <dbReference type="ARBA" id="ARBA00004370"/>
    </source>
</evidence>
<keyword evidence="2" id="KW-0812">Transmembrane</keyword>
<dbReference type="EMBL" id="CAEKKB010000007">
    <property type="protein sequence ID" value="CAB4319249.1"/>
    <property type="molecule type" value="Genomic_DNA"/>
</dbReference>
<feature type="compositionally biased region" description="Basic and acidic residues" evidence="5">
    <location>
        <begin position="229"/>
        <end position="263"/>
    </location>
</feature>
<dbReference type="GO" id="GO:0080115">
    <property type="term" value="F:myosin XI tail binding"/>
    <property type="evidence" value="ECO:0007669"/>
    <property type="project" value="UniProtKB-ARBA"/>
</dbReference>
<protein>
    <recommendedName>
        <fullName evidence="6">GTD-binding domain-containing protein</fullName>
    </recommendedName>
</protein>
<evidence type="ECO:0000256" key="4">
    <source>
        <dbReference type="ARBA" id="ARBA00023136"/>
    </source>
</evidence>
<dbReference type="PROSITE" id="PS51775">
    <property type="entry name" value="GTD_BINDING"/>
    <property type="match status" value="1"/>
</dbReference>
<feature type="domain" description="GTD-binding" evidence="6">
    <location>
        <begin position="68"/>
        <end position="166"/>
    </location>
</feature>
<dbReference type="Proteomes" id="UP000507245">
    <property type="component" value="Unassembled WGS sequence"/>
</dbReference>
<evidence type="ECO:0000259" key="6">
    <source>
        <dbReference type="PROSITE" id="PS51775"/>
    </source>
</evidence>
<feature type="region of interest" description="Disordered" evidence="5">
    <location>
        <begin position="219"/>
        <end position="263"/>
    </location>
</feature>
<sequence>MLLLYKEAKPSAKLLLANTNIHFCDFSQLGFVLRIKFRPSSAQPSESSLISPLLTEMAEGSMPGMPETDITALTEALYAQQQLLQKLYSELDQEREASSTAADEALSMILRLQGEKSAMKMEASQYKRLAEEKICHAEEALAIFEDLIYQKEMEIASLEFQLQAYRYKLLSMGCSTELGAGENVYPENLLFQRSDLGNAETGVSGTIRRINSLPPLELRNSSTRKALRIKTETETETEREKEKREREREREEKETEREKETDP</sequence>
<dbReference type="PANTHER" id="PTHR31422">
    <property type="entry name" value="BNAANNG28530D PROTEIN"/>
    <property type="match status" value="1"/>
</dbReference>
<dbReference type="Pfam" id="PF04576">
    <property type="entry name" value="Zein-binding"/>
    <property type="match status" value="1"/>
</dbReference>